<reference evidence="3" key="1">
    <citation type="submission" date="2020-05" db="EMBL/GenBank/DDBJ databases">
        <title>Chitinophaga laudate sp. nov., isolated from a tropical peat swamp.</title>
        <authorList>
            <person name="Goh C.B.S."/>
            <person name="Lee M.S."/>
            <person name="Parimannan S."/>
            <person name="Pasbakhsh P."/>
            <person name="Yule C.M."/>
            <person name="Rajandas H."/>
            <person name="Loke S."/>
            <person name="Croft L."/>
            <person name="Tan J.B.L."/>
        </authorList>
    </citation>
    <scope>NUCLEOTIDE SEQUENCE</scope>
    <source>
        <strain evidence="3">Mgbs1</strain>
    </source>
</reference>
<keyword evidence="2" id="KW-0732">Signal</keyword>
<feature type="transmembrane region" description="Helical" evidence="1">
    <location>
        <begin position="113"/>
        <end position="133"/>
    </location>
</feature>
<evidence type="ECO:0000256" key="2">
    <source>
        <dbReference type="SAM" id="SignalP"/>
    </source>
</evidence>
<accession>A0A9Q5D537</accession>
<keyword evidence="1" id="KW-0812">Transmembrane</keyword>
<keyword evidence="4" id="KW-1185">Reference proteome</keyword>
<gene>
    <name evidence="3" type="ORF">ECE50_014750</name>
</gene>
<dbReference type="Proteomes" id="UP000281028">
    <property type="component" value="Unassembled WGS sequence"/>
</dbReference>
<evidence type="ECO:0000313" key="3">
    <source>
        <dbReference type="EMBL" id="NSL88104.1"/>
    </source>
</evidence>
<organism evidence="3 4">
    <name type="scientific">Chitinophaga solisilvae</name>
    <dbReference type="NCBI Taxonomy" id="1233460"/>
    <lineage>
        <taxon>Bacteria</taxon>
        <taxon>Pseudomonadati</taxon>
        <taxon>Bacteroidota</taxon>
        <taxon>Chitinophagia</taxon>
        <taxon>Chitinophagales</taxon>
        <taxon>Chitinophagaceae</taxon>
        <taxon>Chitinophaga</taxon>
    </lineage>
</organism>
<feature type="chain" id="PRO_5040165766" evidence="2">
    <location>
        <begin position="22"/>
        <end position="134"/>
    </location>
</feature>
<name>A0A9Q5D537_9BACT</name>
<sequence>MRNSCFITFLLLMTAIMPVVAQERVPDQNPRYMESYLHYAPLADSLNAFHATTLQQTYKAYNYFEAKAERKAQRREWRQQRRLQNIRYSPSWQYTSPWGYDDYYYYRPYRRTASMFTSYLTATALAFGIYSLWR</sequence>
<feature type="signal peptide" evidence="2">
    <location>
        <begin position="1"/>
        <end position="21"/>
    </location>
</feature>
<dbReference type="EMBL" id="RIAR02000001">
    <property type="protein sequence ID" value="NSL88104.1"/>
    <property type="molecule type" value="Genomic_DNA"/>
</dbReference>
<evidence type="ECO:0000256" key="1">
    <source>
        <dbReference type="SAM" id="Phobius"/>
    </source>
</evidence>
<evidence type="ECO:0000313" key="4">
    <source>
        <dbReference type="Proteomes" id="UP000281028"/>
    </source>
</evidence>
<comment type="caution">
    <text evidence="3">The sequence shown here is derived from an EMBL/GenBank/DDBJ whole genome shotgun (WGS) entry which is preliminary data.</text>
</comment>
<keyword evidence="1" id="KW-1133">Transmembrane helix</keyword>
<keyword evidence="1" id="KW-0472">Membrane</keyword>
<protein>
    <submittedName>
        <fullName evidence="3">Uncharacterized protein</fullName>
    </submittedName>
</protein>
<dbReference type="AlphaFoldDB" id="A0A9Q5D537"/>
<proteinExistence type="predicted"/>